<comment type="caution">
    <text evidence="1">The sequence shown here is derived from an EMBL/GenBank/DDBJ whole genome shotgun (WGS) entry which is preliminary data.</text>
</comment>
<proteinExistence type="predicted"/>
<organism evidence="1 2">
    <name type="scientific">Mycena rosella</name>
    <name type="common">Pink bonnet</name>
    <name type="synonym">Agaricus rosellus</name>
    <dbReference type="NCBI Taxonomy" id="1033263"/>
    <lineage>
        <taxon>Eukaryota</taxon>
        <taxon>Fungi</taxon>
        <taxon>Dikarya</taxon>
        <taxon>Basidiomycota</taxon>
        <taxon>Agaricomycotina</taxon>
        <taxon>Agaricomycetes</taxon>
        <taxon>Agaricomycetidae</taxon>
        <taxon>Agaricales</taxon>
        <taxon>Marasmiineae</taxon>
        <taxon>Mycenaceae</taxon>
        <taxon>Mycena</taxon>
    </lineage>
</organism>
<keyword evidence="2" id="KW-1185">Reference proteome</keyword>
<sequence>MHPFLIFCTIPNGACLHVPKSAVEPAVRPQQKPSPLAARYRDRAQIHHLFATFPRLCSPHPTRQSGFFSMGLKKIRGANQSLRSLAQ</sequence>
<evidence type="ECO:0000313" key="1">
    <source>
        <dbReference type="EMBL" id="KAJ7690377.1"/>
    </source>
</evidence>
<protein>
    <submittedName>
        <fullName evidence="1">Uncharacterized protein</fullName>
    </submittedName>
</protein>
<dbReference type="Proteomes" id="UP001221757">
    <property type="component" value="Unassembled WGS sequence"/>
</dbReference>
<name>A0AAD7GIA6_MYCRO</name>
<accession>A0AAD7GIA6</accession>
<feature type="non-terminal residue" evidence="1">
    <location>
        <position position="87"/>
    </location>
</feature>
<dbReference type="AlphaFoldDB" id="A0AAD7GIA6"/>
<reference evidence="1" key="1">
    <citation type="submission" date="2023-03" db="EMBL/GenBank/DDBJ databases">
        <title>Massive genome expansion in bonnet fungi (Mycena s.s.) driven by repeated elements and novel gene families across ecological guilds.</title>
        <authorList>
            <consortium name="Lawrence Berkeley National Laboratory"/>
            <person name="Harder C.B."/>
            <person name="Miyauchi S."/>
            <person name="Viragh M."/>
            <person name="Kuo A."/>
            <person name="Thoen E."/>
            <person name="Andreopoulos B."/>
            <person name="Lu D."/>
            <person name="Skrede I."/>
            <person name="Drula E."/>
            <person name="Henrissat B."/>
            <person name="Morin E."/>
            <person name="Kohler A."/>
            <person name="Barry K."/>
            <person name="LaButti K."/>
            <person name="Morin E."/>
            <person name="Salamov A."/>
            <person name="Lipzen A."/>
            <person name="Mereny Z."/>
            <person name="Hegedus B."/>
            <person name="Baldrian P."/>
            <person name="Stursova M."/>
            <person name="Weitz H."/>
            <person name="Taylor A."/>
            <person name="Grigoriev I.V."/>
            <person name="Nagy L.G."/>
            <person name="Martin F."/>
            <person name="Kauserud H."/>
        </authorList>
    </citation>
    <scope>NUCLEOTIDE SEQUENCE</scope>
    <source>
        <strain evidence="1">CBHHK067</strain>
    </source>
</reference>
<gene>
    <name evidence="1" type="ORF">B0H17DRAFT_1065066</name>
</gene>
<dbReference type="EMBL" id="JARKIE010000065">
    <property type="protein sequence ID" value="KAJ7690377.1"/>
    <property type="molecule type" value="Genomic_DNA"/>
</dbReference>
<evidence type="ECO:0000313" key="2">
    <source>
        <dbReference type="Proteomes" id="UP001221757"/>
    </source>
</evidence>